<dbReference type="Proteomes" id="UP000186553">
    <property type="component" value="Unassembled WGS sequence"/>
</dbReference>
<keyword evidence="3" id="KW-1185">Reference proteome</keyword>
<sequence length="205" mass="22878">MKHLIFLPGASGSTAFWEPLIAQLPAEYTTQVIAYPEFDHAPKHPDVYDFASLGNYVLAKIQQECIVIAQSMGGIFAVQAALQKKDLVKGLVLIATSGGIDLSPFHVQDWRNAYQSTFLQHPNWFVKTQVDYSLQLNQIQQPVLLLWGDCDPISPVAVGHYLKQQFHNSSLHIVQGGDHLFAAKAISETAEKVKDYLMCLEQKEV</sequence>
<dbReference type="Pfam" id="PF00561">
    <property type="entry name" value="Abhydrolase_1"/>
    <property type="match status" value="1"/>
</dbReference>
<accession>A0A1C3CY12</accession>
<proteinExistence type="predicted"/>
<organism evidence="2 3">
    <name type="scientific">Acinetobacter celticus</name>
    <dbReference type="NCBI Taxonomy" id="1891224"/>
    <lineage>
        <taxon>Bacteria</taxon>
        <taxon>Pseudomonadati</taxon>
        <taxon>Pseudomonadota</taxon>
        <taxon>Gammaproteobacteria</taxon>
        <taxon>Moraxellales</taxon>
        <taxon>Moraxellaceae</taxon>
        <taxon>Acinetobacter</taxon>
    </lineage>
</organism>
<name>A0A1C3CY12_9GAMM</name>
<dbReference type="AlphaFoldDB" id="A0A1C3CY12"/>
<evidence type="ECO:0000313" key="3">
    <source>
        <dbReference type="Proteomes" id="UP000186553"/>
    </source>
</evidence>
<dbReference type="SUPFAM" id="SSF53474">
    <property type="entry name" value="alpha/beta-Hydrolases"/>
    <property type="match status" value="1"/>
</dbReference>
<evidence type="ECO:0000259" key="1">
    <source>
        <dbReference type="Pfam" id="PF00561"/>
    </source>
</evidence>
<comment type="caution">
    <text evidence="2">The sequence shown here is derived from an EMBL/GenBank/DDBJ whole genome shotgun (WGS) entry which is preliminary data.</text>
</comment>
<dbReference type="GO" id="GO:0016787">
    <property type="term" value="F:hydrolase activity"/>
    <property type="evidence" value="ECO:0007669"/>
    <property type="project" value="UniProtKB-KW"/>
</dbReference>
<keyword evidence="2" id="KW-0378">Hydrolase</keyword>
<feature type="domain" description="AB hydrolase-1" evidence="1">
    <location>
        <begin position="2"/>
        <end position="125"/>
    </location>
</feature>
<evidence type="ECO:0000313" key="2">
    <source>
        <dbReference type="EMBL" id="ODA13578.1"/>
    </source>
</evidence>
<protein>
    <submittedName>
        <fullName evidence="2">Alpha/beta hydrolase</fullName>
    </submittedName>
</protein>
<dbReference type="PANTHER" id="PTHR43689">
    <property type="entry name" value="HYDROLASE"/>
    <property type="match status" value="1"/>
</dbReference>
<gene>
    <name evidence="2" type="ORF">BBP83_04100</name>
</gene>
<dbReference type="RefSeq" id="WP_068886339.1">
    <property type="nucleotide sequence ID" value="NZ_CBCRUU010000001.1"/>
</dbReference>
<dbReference type="InterPro" id="IPR029058">
    <property type="entry name" value="AB_hydrolase_fold"/>
</dbReference>
<dbReference type="PANTHER" id="PTHR43689:SF8">
    <property type="entry name" value="ALPHA_BETA-HYDROLASES SUPERFAMILY PROTEIN"/>
    <property type="match status" value="1"/>
</dbReference>
<dbReference type="InterPro" id="IPR000073">
    <property type="entry name" value="AB_hydrolase_1"/>
</dbReference>
<dbReference type="EMBL" id="MBDL01000008">
    <property type="protein sequence ID" value="ODA13578.1"/>
    <property type="molecule type" value="Genomic_DNA"/>
</dbReference>
<dbReference type="STRING" id="1891224.BBP83_04100"/>
<dbReference type="Gene3D" id="3.40.50.1820">
    <property type="entry name" value="alpha/beta hydrolase"/>
    <property type="match status" value="1"/>
</dbReference>
<reference evidence="2 3" key="1">
    <citation type="submission" date="2016-07" db="EMBL/GenBank/DDBJ databases">
        <title>Acinetobacter sp. ANC 4603.</title>
        <authorList>
            <person name="Radolfova-Krizova L."/>
            <person name="Nemec A."/>
        </authorList>
    </citation>
    <scope>NUCLEOTIDE SEQUENCE [LARGE SCALE GENOMIC DNA]</scope>
    <source>
        <strain evidence="2 3">ANC 4603</strain>
    </source>
</reference>
<dbReference type="OrthoDB" id="5521505at2"/>